<dbReference type="PROSITE" id="PS51278">
    <property type="entry name" value="GATASE_TYPE_2"/>
    <property type="match status" value="1"/>
</dbReference>
<keyword evidence="4" id="KW-0028">Amino-acid biosynthesis</keyword>
<evidence type="ECO:0000256" key="8">
    <source>
        <dbReference type="ARBA" id="ARBA00022962"/>
    </source>
</evidence>
<dbReference type="EC" id="1.4.7.1" evidence="15"/>
<keyword evidence="10" id="KW-0408">Iron</keyword>
<dbReference type="AlphaFoldDB" id="A0A183AIE9"/>
<evidence type="ECO:0000256" key="14">
    <source>
        <dbReference type="ARBA" id="ARBA00037928"/>
    </source>
</evidence>
<evidence type="ECO:0000256" key="7">
    <source>
        <dbReference type="ARBA" id="ARBA00022723"/>
    </source>
</evidence>
<dbReference type="Pfam" id="PF00310">
    <property type="entry name" value="GATase_2"/>
    <property type="match status" value="3"/>
</dbReference>
<dbReference type="GO" id="GO:0006537">
    <property type="term" value="P:glutamate biosynthetic process"/>
    <property type="evidence" value="ECO:0007669"/>
    <property type="project" value="UniProtKB-KW"/>
</dbReference>
<keyword evidence="11" id="KW-0411">Iron-sulfur</keyword>
<dbReference type="InterPro" id="IPR029055">
    <property type="entry name" value="Ntn_hydrolases_N"/>
</dbReference>
<dbReference type="CDD" id="cd00713">
    <property type="entry name" value="GltS"/>
    <property type="match status" value="1"/>
</dbReference>
<dbReference type="GO" id="GO:0016040">
    <property type="term" value="F:glutamate synthase (NADH) activity"/>
    <property type="evidence" value="ECO:0007669"/>
    <property type="project" value="TreeGrafter"/>
</dbReference>
<evidence type="ECO:0000256" key="1">
    <source>
        <dbReference type="ARBA" id="ARBA00001917"/>
    </source>
</evidence>
<feature type="domain" description="Glutamine amidotransferase type-2" evidence="16">
    <location>
        <begin position="54"/>
        <end position="429"/>
    </location>
</feature>
<evidence type="ECO:0000259" key="16">
    <source>
        <dbReference type="PROSITE" id="PS51278"/>
    </source>
</evidence>
<evidence type="ECO:0000256" key="4">
    <source>
        <dbReference type="ARBA" id="ARBA00022605"/>
    </source>
</evidence>
<sequence>MTGIPYELYSRFAREANVVLPPVGEFATGMIFVRSDLTTPAKVMHTFQSFAEECGLTILFWRMANVNKDVIGHVAKSREPAIVQVFVVPKSEEASEHSITKLRSQGMFTTKQLWSYYSDLQDPDYATHFAMVHNRFSTNTLPTWGRAHPQRMIAHNGEINTLRVSEIGCDWSVDDDGGGGGGDVGGQFGVTISFWRITHIPLIIPYDPITYASILLQQPSSNPRESSTELAVRRWPQQGRKDRLCYIAYVQNENRRNPLPGGQGNVNYSRARQSLMKSKLFPDELLRNKLFPIIEAEMSDSGSLDNMLEFLYHTGTYSLPEVVIMLIPEAWHNMDPTKGDVPQAKWDFFKWAACSFEPWDGPALVVFCDGRYIGAVLDRNGLRPARFYATSDDMVYLASEVGVIDVPDNVQIVQKGRLKAGRLVIVDTEVGELLDDEKLKHKIATSNPYGEWLTNGNREIACNNIRRDVSP</sequence>
<comment type="cofactor">
    <cofactor evidence="1">
        <name>FMN</name>
        <dbReference type="ChEBI" id="CHEBI:58210"/>
    </cofactor>
</comment>
<evidence type="ECO:0000313" key="18">
    <source>
        <dbReference type="Proteomes" id="UP000272942"/>
    </source>
</evidence>
<dbReference type="InterPro" id="IPR017932">
    <property type="entry name" value="GATase_2_dom"/>
</dbReference>
<dbReference type="GO" id="GO:0051538">
    <property type="term" value="F:3 iron, 4 sulfur cluster binding"/>
    <property type="evidence" value="ECO:0007669"/>
    <property type="project" value="UniProtKB-KW"/>
</dbReference>
<dbReference type="SUPFAM" id="SSF56235">
    <property type="entry name" value="N-terminal nucleophile aminohydrolases (Ntn hydrolases)"/>
    <property type="match status" value="2"/>
</dbReference>
<keyword evidence="7" id="KW-0479">Metal-binding</keyword>
<evidence type="ECO:0000256" key="3">
    <source>
        <dbReference type="ARBA" id="ARBA00009716"/>
    </source>
</evidence>
<keyword evidence="12" id="KW-0314">Glutamate biosynthesis</keyword>
<dbReference type="PANTHER" id="PTHR11938">
    <property type="entry name" value="FAD NADPH DEHYDROGENASE/OXIDOREDUCTASE"/>
    <property type="match status" value="1"/>
</dbReference>
<dbReference type="GO" id="GO:0046872">
    <property type="term" value="F:metal ion binding"/>
    <property type="evidence" value="ECO:0007669"/>
    <property type="project" value="UniProtKB-KW"/>
</dbReference>
<organism evidence="19">
    <name type="scientific">Echinostoma caproni</name>
    <dbReference type="NCBI Taxonomy" id="27848"/>
    <lineage>
        <taxon>Eukaryota</taxon>
        <taxon>Metazoa</taxon>
        <taxon>Spiralia</taxon>
        <taxon>Lophotrochozoa</taxon>
        <taxon>Platyhelminthes</taxon>
        <taxon>Trematoda</taxon>
        <taxon>Digenea</taxon>
        <taxon>Plagiorchiida</taxon>
        <taxon>Echinostomata</taxon>
        <taxon>Echinostomatoidea</taxon>
        <taxon>Echinostomatidae</taxon>
        <taxon>Echinostoma</taxon>
    </lineage>
</organism>
<reference evidence="17 18" key="2">
    <citation type="submission" date="2018-11" db="EMBL/GenBank/DDBJ databases">
        <authorList>
            <consortium name="Pathogen Informatics"/>
        </authorList>
    </citation>
    <scope>NUCLEOTIDE SEQUENCE [LARGE SCALE GENOMIC DNA]</scope>
    <source>
        <strain evidence="17 18">Egypt</strain>
    </source>
</reference>
<dbReference type="Proteomes" id="UP000272942">
    <property type="component" value="Unassembled WGS sequence"/>
</dbReference>
<dbReference type="PANTHER" id="PTHR11938:SF133">
    <property type="entry name" value="GLUTAMATE SYNTHASE (NADH)"/>
    <property type="match status" value="1"/>
</dbReference>
<evidence type="ECO:0000313" key="17">
    <source>
        <dbReference type="EMBL" id="VDP79191.1"/>
    </source>
</evidence>
<comment type="cofactor">
    <cofactor evidence="2">
        <name>[3Fe-4S] cluster</name>
        <dbReference type="ChEBI" id="CHEBI:21137"/>
    </cofactor>
</comment>
<dbReference type="WBParaSite" id="ECPE_0000674701-mRNA-1">
    <property type="protein sequence ID" value="ECPE_0000674701-mRNA-1"/>
    <property type="gene ID" value="ECPE_0000674701"/>
</dbReference>
<keyword evidence="6" id="KW-0288">FMN</keyword>
<evidence type="ECO:0000256" key="2">
    <source>
        <dbReference type="ARBA" id="ARBA00001927"/>
    </source>
</evidence>
<evidence type="ECO:0000256" key="15">
    <source>
        <dbReference type="ARBA" id="ARBA00039085"/>
    </source>
</evidence>
<keyword evidence="5" id="KW-0285">Flavoprotein</keyword>
<evidence type="ECO:0000313" key="19">
    <source>
        <dbReference type="WBParaSite" id="ECPE_0000674701-mRNA-1"/>
    </source>
</evidence>
<dbReference type="GO" id="GO:0016041">
    <property type="term" value="F:glutamate synthase (ferredoxin) activity"/>
    <property type="evidence" value="ECO:0007669"/>
    <property type="project" value="UniProtKB-EC"/>
</dbReference>
<dbReference type="Gene3D" id="3.60.20.10">
    <property type="entry name" value="Glutamine Phosphoribosylpyrophosphate, subunit 1, domain 1"/>
    <property type="match status" value="3"/>
</dbReference>
<keyword evidence="18" id="KW-1185">Reference proteome</keyword>
<dbReference type="InterPro" id="IPR050711">
    <property type="entry name" value="ET-N_metabolism_enzyme"/>
</dbReference>
<keyword evidence="8" id="KW-0315">Glutamine amidotransferase</keyword>
<keyword evidence="13" id="KW-0003">3Fe-4S</keyword>
<evidence type="ECO:0000256" key="6">
    <source>
        <dbReference type="ARBA" id="ARBA00022643"/>
    </source>
</evidence>
<comment type="pathway">
    <text evidence="14">Amino-acid biosynthesis; L-glutamate biosynthesis via GLT pathway; L-glutamate from 2-oxoglutarate and L-glutamine (ferredoxin route): step 1/1.</text>
</comment>
<proteinExistence type="inferred from homology"/>
<evidence type="ECO:0000256" key="11">
    <source>
        <dbReference type="ARBA" id="ARBA00023014"/>
    </source>
</evidence>
<name>A0A183AIE9_9TREM</name>
<gene>
    <name evidence="17" type="ORF">ECPE_LOCUS6734</name>
</gene>
<evidence type="ECO:0000256" key="9">
    <source>
        <dbReference type="ARBA" id="ARBA00023002"/>
    </source>
</evidence>
<dbReference type="EMBL" id="UZAN01043762">
    <property type="protein sequence ID" value="VDP79191.1"/>
    <property type="molecule type" value="Genomic_DNA"/>
</dbReference>
<reference evidence="19" key="1">
    <citation type="submission" date="2016-06" db="UniProtKB">
        <authorList>
            <consortium name="WormBaseParasite"/>
        </authorList>
    </citation>
    <scope>IDENTIFICATION</scope>
</reference>
<evidence type="ECO:0000256" key="10">
    <source>
        <dbReference type="ARBA" id="ARBA00023004"/>
    </source>
</evidence>
<evidence type="ECO:0000256" key="13">
    <source>
        <dbReference type="ARBA" id="ARBA00023291"/>
    </source>
</evidence>
<dbReference type="GO" id="GO:0019676">
    <property type="term" value="P:ammonia assimilation cycle"/>
    <property type="evidence" value="ECO:0007669"/>
    <property type="project" value="TreeGrafter"/>
</dbReference>
<comment type="similarity">
    <text evidence="3">Belongs to the glutamate synthase family.</text>
</comment>
<keyword evidence="9" id="KW-0560">Oxidoreductase</keyword>
<evidence type="ECO:0000256" key="12">
    <source>
        <dbReference type="ARBA" id="ARBA00023164"/>
    </source>
</evidence>
<protein>
    <recommendedName>
        <fullName evidence="15">glutamate synthase (ferredoxin)</fullName>
        <ecNumber evidence="15">1.4.7.1</ecNumber>
    </recommendedName>
</protein>
<dbReference type="OrthoDB" id="4327079at2759"/>
<accession>A0A183AIE9</accession>
<evidence type="ECO:0000256" key="5">
    <source>
        <dbReference type="ARBA" id="ARBA00022630"/>
    </source>
</evidence>